<protein>
    <recommendedName>
        <fullName evidence="4">Lipoprotein</fullName>
    </recommendedName>
</protein>
<organism evidence="2 3">
    <name type="scientific">Enterococcus faecium EnGen0192</name>
    <dbReference type="NCBI Taxonomy" id="1157487"/>
    <lineage>
        <taxon>Bacteria</taxon>
        <taxon>Bacillati</taxon>
        <taxon>Bacillota</taxon>
        <taxon>Bacilli</taxon>
        <taxon>Lactobacillales</taxon>
        <taxon>Enterococcaceae</taxon>
        <taxon>Enterococcus</taxon>
    </lineage>
</organism>
<dbReference type="RefSeq" id="WP_002337995.1">
    <property type="nucleotide sequence ID" value="NZ_KB949506.1"/>
</dbReference>
<comment type="caution">
    <text evidence="2">The sequence shown here is derived from an EMBL/GenBank/DDBJ whole genome shotgun (WGS) entry which is preliminary data.</text>
</comment>
<evidence type="ECO:0000313" key="2">
    <source>
        <dbReference type="EMBL" id="EOM18603.1"/>
    </source>
</evidence>
<feature type="chain" id="PRO_5039400092" description="Lipoprotein" evidence="1">
    <location>
        <begin position="24"/>
        <end position="141"/>
    </location>
</feature>
<evidence type="ECO:0008006" key="4">
    <source>
        <dbReference type="Google" id="ProtNLM"/>
    </source>
</evidence>
<evidence type="ECO:0000313" key="3">
    <source>
        <dbReference type="Proteomes" id="UP000013897"/>
    </source>
</evidence>
<gene>
    <name evidence="2" type="ORF">SSM_03006</name>
</gene>
<dbReference type="NCBIfam" id="NF041453">
    <property type="entry name" value="Bac51"/>
    <property type="match status" value="1"/>
</dbReference>
<proteinExistence type="predicted"/>
<keyword evidence="1" id="KW-0732">Signal</keyword>
<dbReference type="EMBL" id="AITY01000076">
    <property type="protein sequence ID" value="EOM18603.1"/>
    <property type="molecule type" value="Genomic_DNA"/>
</dbReference>
<sequence>MICKNKKKIIAIIASFSLIFSTACTVLLTNNANVEAASSSYKHNHAGYRCYKMSYYVSPSKCKQLARQTNKLNTVSAIANFIGLSGLTPGIISLVFGSAVSANNVFVTAARRGKGVQLNYIAHFSNTTTYNYSSNQNYVIK</sequence>
<evidence type="ECO:0000256" key="1">
    <source>
        <dbReference type="SAM" id="SignalP"/>
    </source>
</evidence>
<name>A0A829FDW7_ENTFC</name>
<dbReference type="Proteomes" id="UP000013897">
    <property type="component" value="Unassembled WGS sequence"/>
</dbReference>
<reference evidence="2 3" key="1">
    <citation type="submission" date="2013-02" db="EMBL/GenBank/DDBJ databases">
        <title>The Genome Sequence of Enterococcus faecium HM1072.</title>
        <authorList>
            <consortium name="The Broad Institute Genome Sequencing Platform"/>
            <consortium name="The Broad Institute Genome Sequencing Center for Infectious Disease"/>
            <person name="Earl A.M."/>
            <person name="Gilmore M.S."/>
            <person name="Lebreton F."/>
            <person name="Courvalin P."/>
            <person name="Walker B."/>
            <person name="Young S.K."/>
            <person name="Zeng Q."/>
            <person name="Gargeya S."/>
            <person name="Fitzgerald M."/>
            <person name="Haas B."/>
            <person name="Abouelleil A."/>
            <person name="Alvarado L."/>
            <person name="Arachchi H.M."/>
            <person name="Berlin A.M."/>
            <person name="Chapman S.B."/>
            <person name="Dewar J."/>
            <person name="Goldberg J."/>
            <person name="Griggs A."/>
            <person name="Gujja S."/>
            <person name="Hansen M."/>
            <person name="Howarth C."/>
            <person name="Imamovic A."/>
            <person name="Larimer J."/>
            <person name="McCowan C."/>
            <person name="Murphy C."/>
            <person name="Neiman D."/>
            <person name="Pearson M."/>
            <person name="Priest M."/>
            <person name="Roberts A."/>
            <person name="Saif S."/>
            <person name="Shea T."/>
            <person name="Sisk P."/>
            <person name="Sykes S."/>
            <person name="Wortman J."/>
            <person name="Nusbaum C."/>
            <person name="Birren B."/>
        </authorList>
    </citation>
    <scope>NUCLEOTIDE SEQUENCE [LARGE SCALE GENOMIC DNA]</scope>
    <source>
        <strain evidence="2 3">HM1072</strain>
    </source>
</reference>
<accession>A0A829FDW7</accession>
<dbReference type="AlphaFoldDB" id="A0A829FDW7"/>
<dbReference type="InterPro" id="IPR048127">
    <property type="entry name" value="BacA"/>
</dbReference>
<dbReference type="PROSITE" id="PS51257">
    <property type="entry name" value="PROKAR_LIPOPROTEIN"/>
    <property type="match status" value="1"/>
</dbReference>
<feature type="signal peptide" evidence="1">
    <location>
        <begin position="1"/>
        <end position="23"/>
    </location>
</feature>